<dbReference type="GO" id="GO:0031564">
    <property type="term" value="P:transcription antitermination"/>
    <property type="evidence" value="ECO:0007669"/>
    <property type="project" value="UniProtKB-UniRule"/>
</dbReference>
<dbReference type="EMBL" id="JABAEW010000027">
    <property type="protein sequence ID" value="NMD87607.1"/>
    <property type="molecule type" value="Genomic_DNA"/>
</dbReference>
<accession>A0A2U1BBB4</accession>
<sequence length="414" mass="45778">MANELLTILEYIEQERGISRDSLIKALESAILTAARKSIHPASELKVKIDPVTGQIQAWATLEVVEENPTCDQLVIARARERFPDVQLGEKVEWEVTPRNFGRIAAQTARQAIVQQLRKAEKENVQEEFADRIGQIISGTVRRFEAGNIIIDFQKAEGIMPSKEKIHDEQYMPGDIIRALLLRVDINTAGPSLIVSRSCPEFVTRLFEREIAEIHDGVVKIMGIAREAGKRTKISVMSTDPRVDPVGACVGMRGQRVRNITNELGNERIDIVPYDADIRKYATNALLPAKVQSVEVNEAKHELIVRVTDEQSKLAFGKKAQNVRLCSKLIGWNINIRNEEERGAEAGHSIGEQLKIAAQKLAEAIGVSEATAGLLVNNGYVTVDGVKAADPEALLEIEGIDTAEMQNALERLNG</sequence>
<dbReference type="GeneID" id="78293678"/>
<evidence type="ECO:0000313" key="11">
    <source>
        <dbReference type="Proteomes" id="UP000245959"/>
    </source>
</evidence>
<comment type="subcellular location">
    <subcellularLocation>
        <location evidence="7">Cytoplasm</location>
    </subcellularLocation>
</comment>
<dbReference type="InterPro" id="IPR036555">
    <property type="entry name" value="NusA_N_sf"/>
</dbReference>
<dbReference type="Pfam" id="PF08529">
    <property type="entry name" value="NusA_N"/>
    <property type="match status" value="1"/>
</dbReference>
<evidence type="ECO:0000313" key="9">
    <source>
        <dbReference type="EMBL" id="NMD87607.1"/>
    </source>
</evidence>
<dbReference type="InterPro" id="IPR004087">
    <property type="entry name" value="KH_dom"/>
</dbReference>
<dbReference type="InterPro" id="IPR012340">
    <property type="entry name" value="NA-bd_OB-fold"/>
</dbReference>
<dbReference type="SMART" id="SM00316">
    <property type="entry name" value="S1"/>
    <property type="match status" value="1"/>
</dbReference>
<keyword evidence="1 7" id="KW-0806">Transcription termination</keyword>
<dbReference type="InterPro" id="IPR010995">
    <property type="entry name" value="DNA_repair_Rad51/TF_NusA_a-hlx"/>
</dbReference>
<evidence type="ECO:0000313" key="10">
    <source>
        <dbReference type="EMBL" id="PVY45946.1"/>
    </source>
</evidence>
<dbReference type="OrthoDB" id="9807233at2"/>
<dbReference type="InterPro" id="IPR003029">
    <property type="entry name" value="S1_domain"/>
</dbReference>
<name>A0A2U1BBB4_9BACT</name>
<evidence type="ECO:0000256" key="5">
    <source>
        <dbReference type="ARBA" id="ARBA00023015"/>
    </source>
</evidence>
<dbReference type="SUPFAM" id="SSF50249">
    <property type="entry name" value="Nucleic acid-binding proteins"/>
    <property type="match status" value="1"/>
</dbReference>
<evidence type="ECO:0000256" key="3">
    <source>
        <dbReference type="ARBA" id="ARBA00022814"/>
    </source>
</evidence>
<evidence type="ECO:0000313" key="12">
    <source>
        <dbReference type="Proteomes" id="UP000576225"/>
    </source>
</evidence>
<reference evidence="10 11" key="1">
    <citation type="submission" date="2018-04" db="EMBL/GenBank/DDBJ databases">
        <title>Genomic Encyclopedia of Type Strains, Phase IV (KMG-IV): sequencing the most valuable type-strain genomes for metagenomic binning, comparative biology and taxonomic classification.</title>
        <authorList>
            <person name="Goeker M."/>
        </authorList>
    </citation>
    <scope>NUCLEOTIDE SEQUENCE [LARGE SCALE GENOMIC DNA]</scope>
    <source>
        <strain evidence="10 11">DSM 14823</strain>
    </source>
</reference>
<evidence type="ECO:0000256" key="1">
    <source>
        <dbReference type="ARBA" id="ARBA00022472"/>
    </source>
</evidence>
<dbReference type="Pfam" id="PF13184">
    <property type="entry name" value="KH_NusA_1st"/>
    <property type="match status" value="1"/>
</dbReference>
<dbReference type="SUPFAM" id="SSF69705">
    <property type="entry name" value="Transcription factor NusA, N-terminal domain"/>
    <property type="match status" value="1"/>
</dbReference>
<dbReference type="SUPFAM" id="SSF54814">
    <property type="entry name" value="Prokaryotic type KH domain (KH-domain type II)"/>
    <property type="match status" value="2"/>
</dbReference>
<dbReference type="InterPro" id="IPR015946">
    <property type="entry name" value="KH_dom-like_a/b"/>
</dbReference>
<dbReference type="InterPro" id="IPR010213">
    <property type="entry name" value="TF_NusA"/>
</dbReference>
<dbReference type="HAMAP" id="MF_00945_B">
    <property type="entry name" value="NusA_B"/>
    <property type="match status" value="1"/>
</dbReference>
<protein>
    <recommendedName>
        <fullName evidence="7">Transcription termination/antitermination protein NusA</fullName>
    </recommendedName>
</protein>
<dbReference type="Gene3D" id="3.30.300.20">
    <property type="match status" value="2"/>
</dbReference>
<keyword evidence="2 7" id="KW-0963">Cytoplasm</keyword>
<dbReference type="InterPro" id="IPR013735">
    <property type="entry name" value="TF_NusA_N"/>
</dbReference>
<dbReference type="SMART" id="SM00322">
    <property type="entry name" value="KH"/>
    <property type="match status" value="2"/>
</dbReference>
<dbReference type="FunFam" id="3.30.300.20:FF:000002">
    <property type="entry name" value="Transcription termination/antitermination protein NusA"/>
    <property type="match status" value="1"/>
</dbReference>
<keyword evidence="11" id="KW-1185">Reference proteome</keyword>
<proteinExistence type="inferred from homology"/>
<dbReference type="NCBIfam" id="TIGR01953">
    <property type="entry name" value="NusA"/>
    <property type="match status" value="1"/>
</dbReference>
<dbReference type="Gene3D" id="1.10.150.20">
    <property type="entry name" value="5' to 3' exonuclease, C-terminal subdomain"/>
    <property type="match status" value="1"/>
</dbReference>
<dbReference type="Gene3D" id="2.40.50.140">
    <property type="entry name" value="Nucleic acid-binding proteins"/>
    <property type="match status" value="1"/>
</dbReference>
<dbReference type="RefSeq" id="WP_116882339.1">
    <property type="nucleotide sequence ID" value="NZ_CABMMC010000017.1"/>
</dbReference>
<gene>
    <name evidence="7 9" type="primary">nusA</name>
    <name evidence="10" type="ORF">C8D82_101143</name>
    <name evidence="9" type="ORF">HF882_13540</name>
</gene>
<dbReference type="InterPro" id="IPR058582">
    <property type="entry name" value="KH_NusA_2nd"/>
</dbReference>
<evidence type="ECO:0000259" key="8">
    <source>
        <dbReference type="PROSITE" id="PS50126"/>
    </source>
</evidence>
<dbReference type="CDD" id="cd22529">
    <property type="entry name" value="KH-II_NusA_rpt2"/>
    <property type="match status" value="1"/>
</dbReference>
<reference evidence="9 12" key="2">
    <citation type="submission" date="2020-04" db="EMBL/GenBank/DDBJ databases">
        <authorList>
            <person name="Hitch T.C.A."/>
            <person name="Wylensek D."/>
            <person name="Clavel T."/>
        </authorList>
    </citation>
    <scope>NUCLEOTIDE SEQUENCE [LARGE SCALE GENOMIC DNA]</scope>
    <source>
        <strain evidence="9 12">COR2-253-APC-1A</strain>
    </source>
</reference>
<dbReference type="AlphaFoldDB" id="A0A2U1BBB4"/>
<comment type="subunit">
    <text evidence="7">Monomer. Binds directly to the core enzyme of the DNA-dependent RNA polymerase and to nascent RNA.</text>
</comment>
<dbReference type="EMBL" id="QEKH01000001">
    <property type="protein sequence ID" value="PVY45946.1"/>
    <property type="molecule type" value="Genomic_DNA"/>
</dbReference>
<dbReference type="Proteomes" id="UP000245959">
    <property type="component" value="Unassembled WGS sequence"/>
</dbReference>
<dbReference type="Proteomes" id="UP000576225">
    <property type="component" value="Unassembled WGS sequence"/>
</dbReference>
<dbReference type="Gene3D" id="3.30.1480.10">
    <property type="entry name" value="NusA, N-terminal domain"/>
    <property type="match status" value="1"/>
</dbReference>
<comment type="similarity">
    <text evidence="7">Belongs to the NusA family.</text>
</comment>
<dbReference type="SUPFAM" id="SSF47794">
    <property type="entry name" value="Rad51 N-terminal domain-like"/>
    <property type="match status" value="1"/>
</dbReference>
<dbReference type="GO" id="GO:0000166">
    <property type="term" value="F:nucleotide binding"/>
    <property type="evidence" value="ECO:0007669"/>
    <property type="project" value="InterPro"/>
</dbReference>
<dbReference type="GO" id="GO:0003723">
    <property type="term" value="F:RNA binding"/>
    <property type="evidence" value="ECO:0007669"/>
    <property type="project" value="UniProtKB-UniRule"/>
</dbReference>
<dbReference type="CDD" id="cd02134">
    <property type="entry name" value="KH-II_NusA_rpt1"/>
    <property type="match status" value="1"/>
</dbReference>
<comment type="caution">
    <text evidence="10">The sequence shown here is derived from an EMBL/GenBank/DDBJ whole genome shotgun (WGS) entry which is preliminary data.</text>
</comment>
<dbReference type="GO" id="GO:0006353">
    <property type="term" value="P:DNA-templated transcription termination"/>
    <property type="evidence" value="ECO:0007669"/>
    <property type="project" value="UniProtKB-UniRule"/>
</dbReference>
<dbReference type="PANTHER" id="PTHR22648:SF0">
    <property type="entry name" value="TRANSCRIPTION TERMINATION_ANTITERMINATION PROTEIN NUSA"/>
    <property type="match status" value="1"/>
</dbReference>
<evidence type="ECO:0000256" key="2">
    <source>
        <dbReference type="ARBA" id="ARBA00022490"/>
    </source>
</evidence>
<dbReference type="InterPro" id="IPR025249">
    <property type="entry name" value="TF_NusA_KH_1st"/>
</dbReference>
<dbReference type="GO" id="GO:0005829">
    <property type="term" value="C:cytosol"/>
    <property type="evidence" value="ECO:0007669"/>
    <property type="project" value="TreeGrafter"/>
</dbReference>
<evidence type="ECO:0000256" key="6">
    <source>
        <dbReference type="ARBA" id="ARBA00023163"/>
    </source>
</evidence>
<dbReference type="Pfam" id="PF26594">
    <property type="entry name" value="KH_NusA_2nd"/>
    <property type="match status" value="1"/>
</dbReference>
<keyword evidence="5 7" id="KW-0805">Transcription regulation</keyword>
<feature type="domain" description="S1 motif" evidence="8">
    <location>
        <begin position="134"/>
        <end position="198"/>
    </location>
</feature>
<evidence type="ECO:0000256" key="7">
    <source>
        <dbReference type="HAMAP-Rule" id="MF_00945"/>
    </source>
</evidence>
<organism evidence="10 11">
    <name type="scientific">Victivallis vadensis</name>
    <dbReference type="NCBI Taxonomy" id="172901"/>
    <lineage>
        <taxon>Bacteria</taxon>
        <taxon>Pseudomonadati</taxon>
        <taxon>Lentisphaerota</taxon>
        <taxon>Lentisphaeria</taxon>
        <taxon>Victivallales</taxon>
        <taxon>Victivallaceae</taxon>
        <taxon>Victivallis</taxon>
    </lineage>
</organism>
<dbReference type="CDD" id="cd04455">
    <property type="entry name" value="S1_NusA"/>
    <property type="match status" value="1"/>
</dbReference>
<comment type="function">
    <text evidence="7">Participates in both transcription termination and antitermination.</text>
</comment>
<keyword evidence="6 7" id="KW-0804">Transcription</keyword>
<dbReference type="InterPro" id="IPR030842">
    <property type="entry name" value="TF_NusA_bacterial"/>
</dbReference>
<dbReference type="GO" id="GO:0003700">
    <property type="term" value="F:DNA-binding transcription factor activity"/>
    <property type="evidence" value="ECO:0007669"/>
    <property type="project" value="InterPro"/>
</dbReference>
<dbReference type="PROSITE" id="PS50126">
    <property type="entry name" value="S1"/>
    <property type="match status" value="1"/>
</dbReference>
<keyword evidence="3 7" id="KW-0889">Transcription antitermination</keyword>
<evidence type="ECO:0000256" key="4">
    <source>
        <dbReference type="ARBA" id="ARBA00022884"/>
    </source>
</evidence>
<dbReference type="PANTHER" id="PTHR22648">
    <property type="entry name" value="TRANSCRIPTION TERMINATION FACTOR NUSA"/>
    <property type="match status" value="1"/>
</dbReference>
<dbReference type="InterPro" id="IPR009019">
    <property type="entry name" value="KH_sf_prok-type"/>
</dbReference>
<keyword evidence="4 7" id="KW-0694">RNA-binding</keyword>